<organism evidence="1 2">
    <name type="scientific">Steinernema hermaphroditum</name>
    <dbReference type="NCBI Taxonomy" id="289476"/>
    <lineage>
        <taxon>Eukaryota</taxon>
        <taxon>Metazoa</taxon>
        <taxon>Ecdysozoa</taxon>
        <taxon>Nematoda</taxon>
        <taxon>Chromadorea</taxon>
        <taxon>Rhabditida</taxon>
        <taxon>Tylenchina</taxon>
        <taxon>Panagrolaimomorpha</taxon>
        <taxon>Strongyloidoidea</taxon>
        <taxon>Steinernematidae</taxon>
        <taxon>Steinernema</taxon>
    </lineage>
</organism>
<evidence type="ECO:0000313" key="1">
    <source>
        <dbReference type="EMBL" id="KAK0428295.1"/>
    </source>
</evidence>
<name>A0AA39IR35_9BILA</name>
<reference evidence="1" key="1">
    <citation type="submission" date="2023-06" db="EMBL/GenBank/DDBJ databases">
        <title>Genomic analysis of the entomopathogenic nematode Steinernema hermaphroditum.</title>
        <authorList>
            <person name="Schwarz E.M."/>
            <person name="Heppert J.K."/>
            <person name="Baniya A."/>
            <person name="Schwartz H.T."/>
            <person name="Tan C.-H."/>
            <person name="Antoshechkin I."/>
            <person name="Sternberg P.W."/>
            <person name="Goodrich-Blair H."/>
            <person name="Dillman A.R."/>
        </authorList>
    </citation>
    <scope>NUCLEOTIDE SEQUENCE</scope>
    <source>
        <strain evidence="1">PS9179</strain>
        <tissue evidence="1">Whole animal</tissue>
    </source>
</reference>
<comment type="caution">
    <text evidence="1">The sequence shown here is derived from an EMBL/GenBank/DDBJ whole genome shotgun (WGS) entry which is preliminary data.</text>
</comment>
<evidence type="ECO:0000313" key="2">
    <source>
        <dbReference type="Proteomes" id="UP001175271"/>
    </source>
</evidence>
<dbReference type="EMBL" id="JAUCMV010000001">
    <property type="protein sequence ID" value="KAK0428295.1"/>
    <property type="molecule type" value="Genomic_DNA"/>
</dbReference>
<gene>
    <name evidence="1" type="ORF">QR680_010716</name>
</gene>
<protein>
    <submittedName>
        <fullName evidence="1">Uncharacterized protein</fullName>
    </submittedName>
</protein>
<accession>A0AA39IR35</accession>
<dbReference type="Proteomes" id="UP001175271">
    <property type="component" value="Unassembled WGS sequence"/>
</dbReference>
<keyword evidence="2" id="KW-1185">Reference proteome</keyword>
<dbReference type="AlphaFoldDB" id="A0AA39IR35"/>
<sequence>MNSIPLKHWDDVIVLLQVYAAVKLPRLLELSLPDAVRLEVVKNKYRRKISRSMRTDGSALEIDVTTRNREESDLELEDQFELKQLMLCGAAAQVTATQQAVVVRNFCESRCIPAFGSTVSFVKVTNNDTFKLEAIRPHFMHLKLVQFSSSSNDIKKFVRKNVEGGMLKYIAEVDSEIDEELFDIFMNFFVAGKAVRVELGDAMVKKNYSVVEKIISAWKKDAIELAPERNIQIG</sequence>
<proteinExistence type="predicted"/>